<evidence type="ECO:0000256" key="1">
    <source>
        <dbReference type="ARBA" id="ARBA00022723"/>
    </source>
</evidence>
<dbReference type="PANTHER" id="PTHR31302:SF31">
    <property type="entry name" value="PHOSPHODIESTERASE YAEI"/>
    <property type="match status" value="1"/>
</dbReference>
<keyword evidence="1" id="KW-0479">Metal-binding</keyword>
<dbReference type="GO" id="GO:0008758">
    <property type="term" value="F:UDP-2,3-diacylglucosamine hydrolase activity"/>
    <property type="evidence" value="ECO:0007669"/>
    <property type="project" value="TreeGrafter"/>
</dbReference>
<name>A0A975G7X2_9BACT</name>
<evidence type="ECO:0000256" key="2">
    <source>
        <dbReference type="ARBA" id="ARBA00022801"/>
    </source>
</evidence>
<evidence type="ECO:0000313" key="4">
    <source>
        <dbReference type="EMBL" id="QUE50724.1"/>
    </source>
</evidence>
<dbReference type="KEGG" id="lamb:KBB96_17915"/>
<accession>A0A975G7X2</accession>
<protein>
    <submittedName>
        <fullName evidence="4">Metallophosphoesterase</fullName>
    </submittedName>
</protein>
<proteinExistence type="predicted"/>
<dbReference type="InterPro" id="IPR029052">
    <property type="entry name" value="Metallo-depent_PP-like"/>
</dbReference>
<dbReference type="EMBL" id="CP073100">
    <property type="protein sequence ID" value="QUE50724.1"/>
    <property type="molecule type" value="Genomic_DNA"/>
</dbReference>
<evidence type="ECO:0000313" key="5">
    <source>
        <dbReference type="Proteomes" id="UP000676169"/>
    </source>
</evidence>
<organism evidence="4 5">
    <name type="scientific">Luteolibacter ambystomatis</name>
    <dbReference type="NCBI Taxonomy" id="2824561"/>
    <lineage>
        <taxon>Bacteria</taxon>
        <taxon>Pseudomonadati</taxon>
        <taxon>Verrucomicrobiota</taxon>
        <taxon>Verrucomicrobiia</taxon>
        <taxon>Verrucomicrobiales</taxon>
        <taxon>Verrucomicrobiaceae</taxon>
        <taxon>Luteolibacter</taxon>
    </lineage>
</organism>
<feature type="domain" description="Calcineurin-like phosphoesterase" evidence="3">
    <location>
        <begin position="47"/>
        <end position="194"/>
    </location>
</feature>
<evidence type="ECO:0000259" key="3">
    <source>
        <dbReference type="Pfam" id="PF00149"/>
    </source>
</evidence>
<dbReference type="Pfam" id="PF00149">
    <property type="entry name" value="Metallophos"/>
    <property type="match status" value="1"/>
</dbReference>
<dbReference type="PANTHER" id="PTHR31302">
    <property type="entry name" value="TRANSMEMBRANE PROTEIN WITH METALLOPHOSPHOESTERASE DOMAIN-RELATED"/>
    <property type="match status" value="1"/>
</dbReference>
<dbReference type="InterPro" id="IPR004843">
    <property type="entry name" value="Calcineurin-like_PHP"/>
</dbReference>
<gene>
    <name evidence="4" type="ORF">KBB96_17915</name>
</gene>
<dbReference type="InterPro" id="IPR051158">
    <property type="entry name" value="Metallophosphoesterase_sf"/>
</dbReference>
<dbReference type="GO" id="GO:0016020">
    <property type="term" value="C:membrane"/>
    <property type="evidence" value="ECO:0007669"/>
    <property type="project" value="GOC"/>
</dbReference>
<dbReference type="GO" id="GO:0046872">
    <property type="term" value="F:metal ion binding"/>
    <property type="evidence" value="ECO:0007669"/>
    <property type="project" value="UniProtKB-KW"/>
</dbReference>
<dbReference type="RefSeq" id="WP_211630864.1">
    <property type="nucleotide sequence ID" value="NZ_CP073100.1"/>
</dbReference>
<sequence>MAWTRRQFLFRLPCIGAGLAALDGFAVEPDWIEITRHDFSHLGVGKTIVHLTDTHYRRSDRGWLEGVLRTALDQKPDLICFTGDLVDGKNRKILREALEVMATLPVPLYGVIGNHDPDDAGTRALFRQAAKATGGMWLFNERLDLGKIVIEGTTGYFGLQPRHAKPRILLCHYPIVGDRPSGRPYELILSGHSHGGQCRLPGVAALYLPQGVGRYVAGHYDSPAGRLFVSRGIGTTGLPVRFACRPEMAVFRI</sequence>
<reference evidence="4" key="1">
    <citation type="submission" date="2021-04" db="EMBL/GenBank/DDBJ databases">
        <title>Luteolibacter sp. 32A isolated from the skin of an Anderson's salamander (Ambystoma andersonii).</title>
        <authorList>
            <person name="Spergser J."/>
            <person name="Busse H.-J."/>
        </authorList>
    </citation>
    <scope>NUCLEOTIDE SEQUENCE</scope>
    <source>
        <strain evidence="4">32A</strain>
    </source>
</reference>
<dbReference type="AlphaFoldDB" id="A0A975G7X2"/>
<dbReference type="GO" id="GO:0009245">
    <property type="term" value="P:lipid A biosynthetic process"/>
    <property type="evidence" value="ECO:0007669"/>
    <property type="project" value="TreeGrafter"/>
</dbReference>
<keyword evidence="5" id="KW-1185">Reference proteome</keyword>
<keyword evidence="2" id="KW-0378">Hydrolase</keyword>
<dbReference type="Gene3D" id="3.60.21.10">
    <property type="match status" value="1"/>
</dbReference>
<dbReference type="SUPFAM" id="SSF56300">
    <property type="entry name" value="Metallo-dependent phosphatases"/>
    <property type="match status" value="1"/>
</dbReference>
<dbReference type="Proteomes" id="UP000676169">
    <property type="component" value="Chromosome"/>
</dbReference>